<evidence type="ECO:0000256" key="1">
    <source>
        <dbReference type="SAM" id="MobiDB-lite"/>
    </source>
</evidence>
<accession>A0ABP5EP68</accession>
<organism evidence="2 3">
    <name type="scientific">Nocardiopsis rhodophaea</name>
    <dbReference type="NCBI Taxonomy" id="280238"/>
    <lineage>
        <taxon>Bacteria</taxon>
        <taxon>Bacillati</taxon>
        <taxon>Actinomycetota</taxon>
        <taxon>Actinomycetes</taxon>
        <taxon>Streptosporangiales</taxon>
        <taxon>Nocardiopsidaceae</taxon>
        <taxon>Nocardiopsis</taxon>
    </lineage>
</organism>
<comment type="caution">
    <text evidence="2">The sequence shown here is derived from an EMBL/GenBank/DDBJ whole genome shotgun (WGS) entry which is preliminary data.</text>
</comment>
<sequence>MIIAGGGLREWGALASRKAPHAKRAGQPAPRAPARPHPPGDRRAQLPAVLGAAFHPRTPERATADKAAQRTRVPHLAASIRDHGDGVDFRPSFDSIAMIIAEGASLPLARRYVRHWPGHGHEGGAA</sequence>
<feature type="region of interest" description="Disordered" evidence="1">
    <location>
        <begin position="15"/>
        <end position="44"/>
    </location>
</feature>
<gene>
    <name evidence="2" type="ORF">GCM10009799_30200</name>
</gene>
<evidence type="ECO:0000313" key="3">
    <source>
        <dbReference type="Proteomes" id="UP001501585"/>
    </source>
</evidence>
<evidence type="ECO:0000313" key="2">
    <source>
        <dbReference type="EMBL" id="GAA2000903.1"/>
    </source>
</evidence>
<protein>
    <submittedName>
        <fullName evidence="2">Uncharacterized protein</fullName>
    </submittedName>
</protein>
<proteinExistence type="predicted"/>
<reference evidence="3" key="1">
    <citation type="journal article" date="2019" name="Int. J. Syst. Evol. Microbiol.">
        <title>The Global Catalogue of Microorganisms (GCM) 10K type strain sequencing project: providing services to taxonomists for standard genome sequencing and annotation.</title>
        <authorList>
            <consortium name="The Broad Institute Genomics Platform"/>
            <consortium name="The Broad Institute Genome Sequencing Center for Infectious Disease"/>
            <person name="Wu L."/>
            <person name="Ma J."/>
        </authorList>
    </citation>
    <scope>NUCLEOTIDE SEQUENCE [LARGE SCALE GENOMIC DNA]</scope>
    <source>
        <strain evidence="3">JCM 15313</strain>
    </source>
</reference>
<keyword evidence="3" id="KW-1185">Reference proteome</keyword>
<dbReference type="EMBL" id="BAAAPC010000012">
    <property type="protein sequence ID" value="GAA2000903.1"/>
    <property type="molecule type" value="Genomic_DNA"/>
</dbReference>
<name>A0ABP5EP68_9ACTN</name>
<dbReference type="Proteomes" id="UP001501585">
    <property type="component" value="Unassembled WGS sequence"/>
</dbReference>